<evidence type="ECO:0000313" key="3">
    <source>
        <dbReference type="EMBL" id="OGM63944.1"/>
    </source>
</evidence>
<evidence type="ECO:0008006" key="5">
    <source>
        <dbReference type="Google" id="ProtNLM"/>
    </source>
</evidence>
<dbReference type="Proteomes" id="UP000176725">
    <property type="component" value="Unassembled WGS sequence"/>
</dbReference>
<dbReference type="Pfam" id="PF01547">
    <property type="entry name" value="SBP_bac_1"/>
    <property type="match status" value="1"/>
</dbReference>
<proteinExistence type="predicted"/>
<dbReference type="AlphaFoldDB" id="A0A1F8BIQ3"/>
<dbReference type="EMBL" id="MGHH01000014">
    <property type="protein sequence ID" value="OGM63944.1"/>
    <property type="molecule type" value="Genomic_DNA"/>
</dbReference>
<evidence type="ECO:0000256" key="1">
    <source>
        <dbReference type="SAM" id="MobiDB-lite"/>
    </source>
</evidence>
<dbReference type="InterPro" id="IPR006059">
    <property type="entry name" value="SBP"/>
</dbReference>
<protein>
    <recommendedName>
        <fullName evidence="5">ABC transporter substrate-binding protein</fullName>
    </recommendedName>
</protein>
<sequence>MQDNNQNTNQTKRYQVQEISENTGGTSPSDVMISPPVPQVSTESQTNLPSGTIPFVPKKKRPKMLFIVLGLSILAIIIVIVLLFRKSGTTLLGTPGEIVWWGIQHEEVVYKPLIEEYQKQNPNVKIIYQKQSAQDYRERLTNALAKGEGPDIFEIHSTWPHMFKNDLAPLPSSVMGQNEYNQTFYPVISSALSLEGKAVAMPLEYDAITLYINEDIFASAIKKPPVTWVELRDLADASKDGLTIREKEGRIIQSGAALGFTSNVDYWPEVIALMFMQNRVNPSKPNSELAGQVLSFYIEFRSLGTWDNTLPPSTIAFSRGNVAMYFGPTSRASDITRGNPSLKFRTVPLPQLPKNAPSDPNYSYATFWAHGVWERSRNKEAAWGFLKFLAQRESLENINSNIEELEGYPRTYPRPEMNIQYRDDPILGSVVALVQESKNWYLADNTNDGTTGINSQLEQVFGQTINDWGSGGGVEKLNKLTNDVQAILSKYTIPLK</sequence>
<keyword evidence="2" id="KW-0812">Transmembrane</keyword>
<name>A0A1F8BIQ3_9BACT</name>
<keyword evidence="2" id="KW-0472">Membrane</keyword>
<keyword evidence="2" id="KW-1133">Transmembrane helix</keyword>
<dbReference type="PANTHER" id="PTHR43649">
    <property type="entry name" value="ARABINOSE-BINDING PROTEIN-RELATED"/>
    <property type="match status" value="1"/>
</dbReference>
<gene>
    <name evidence="3" type="ORF">A2893_00340</name>
</gene>
<dbReference type="InterPro" id="IPR050490">
    <property type="entry name" value="Bact_solute-bd_prot1"/>
</dbReference>
<organism evidence="3 4">
    <name type="scientific">Candidatus Woesebacteria bacterium RIFCSPLOWO2_01_FULL_39_25</name>
    <dbReference type="NCBI Taxonomy" id="1802521"/>
    <lineage>
        <taxon>Bacteria</taxon>
        <taxon>Candidatus Woeseibacteriota</taxon>
    </lineage>
</organism>
<comment type="caution">
    <text evidence="3">The sequence shown here is derived from an EMBL/GenBank/DDBJ whole genome shotgun (WGS) entry which is preliminary data.</text>
</comment>
<reference evidence="3 4" key="1">
    <citation type="journal article" date="2016" name="Nat. Commun.">
        <title>Thousands of microbial genomes shed light on interconnected biogeochemical processes in an aquifer system.</title>
        <authorList>
            <person name="Anantharaman K."/>
            <person name="Brown C.T."/>
            <person name="Hug L.A."/>
            <person name="Sharon I."/>
            <person name="Castelle C.J."/>
            <person name="Probst A.J."/>
            <person name="Thomas B.C."/>
            <person name="Singh A."/>
            <person name="Wilkins M.J."/>
            <person name="Karaoz U."/>
            <person name="Brodie E.L."/>
            <person name="Williams K.H."/>
            <person name="Hubbard S.S."/>
            <person name="Banfield J.F."/>
        </authorList>
    </citation>
    <scope>NUCLEOTIDE SEQUENCE [LARGE SCALE GENOMIC DNA]</scope>
</reference>
<accession>A0A1F8BIQ3</accession>
<evidence type="ECO:0000256" key="2">
    <source>
        <dbReference type="SAM" id="Phobius"/>
    </source>
</evidence>
<feature type="compositionally biased region" description="Polar residues" evidence="1">
    <location>
        <begin position="1"/>
        <end position="29"/>
    </location>
</feature>
<feature type="region of interest" description="Disordered" evidence="1">
    <location>
        <begin position="1"/>
        <end position="31"/>
    </location>
</feature>
<dbReference type="SUPFAM" id="SSF53850">
    <property type="entry name" value="Periplasmic binding protein-like II"/>
    <property type="match status" value="1"/>
</dbReference>
<evidence type="ECO:0000313" key="4">
    <source>
        <dbReference type="Proteomes" id="UP000176725"/>
    </source>
</evidence>
<feature type="transmembrane region" description="Helical" evidence="2">
    <location>
        <begin position="64"/>
        <end position="84"/>
    </location>
</feature>
<dbReference type="STRING" id="1802521.A2893_00340"/>
<dbReference type="PANTHER" id="PTHR43649:SF12">
    <property type="entry name" value="DIACETYLCHITOBIOSE BINDING PROTEIN DASA"/>
    <property type="match status" value="1"/>
</dbReference>
<dbReference type="Gene3D" id="3.40.190.10">
    <property type="entry name" value="Periplasmic binding protein-like II"/>
    <property type="match status" value="1"/>
</dbReference>